<feature type="compositionally biased region" description="Gly residues" evidence="5">
    <location>
        <begin position="76"/>
        <end position="87"/>
    </location>
</feature>
<dbReference type="InterPro" id="IPR001766">
    <property type="entry name" value="Fork_head_dom"/>
</dbReference>
<dbReference type="InterPro" id="IPR030456">
    <property type="entry name" value="TF_fork_head_CS_2"/>
</dbReference>
<dbReference type="EMBL" id="JAATJU010023900">
    <property type="protein sequence ID" value="KAH0506779.1"/>
    <property type="molecule type" value="Genomic_DNA"/>
</dbReference>
<keyword evidence="3 4" id="KW-0539">Nucleus</keyword>
<dbReference type="Proteomes" id="UP000710432">
    <property type="component" value="Unassembled WGS sequence"/>
</dbReference>
<evidence type="ECO:0000256" key="4">
    <source>
        <dbReference type="PROSITE-ProRule" id="PRU00089"/>
    </source>
</evidence>
<dbReference type="SMART" id="SM00339">
    <property type="entry name" value="FH"/>
    <property type="match status" value="1"/>
</dbReference>
<feature type="region of interest" description="Disordered" evidence="5">
    <location>
        <begin position="1"/>
        <end position="97"/>
    </location>
</feature>
<feature type="compositionally biased region" description="Gly residues" evidence="5">
    <location>
        <begin position="299"/>
        <end position="310"/>
    </location>
</feature>
<feature type="compositionally biased region" description="Low complexity" evidence="5">
    <location>
        <begin position="47"/>
        <end position="75"/>
    </location>
</feature>
<dbReference type="FunFam" id="1.10.10.10:FF:000071">
    <property type="entry name" value="Forkhead box F1"/>
    <property type="match status" value="1"/>
</dbReference>
<feature type="compositionally biased region" description="Low complexity" evidence="5">
    <location>
        <begin position="311"/>
        <end position="325"/>
    </location>
</feature>
<evidence type="ECO:0000313" key="8">
    <source>
        <dbReference type="Proteomes" id="UP000710432"/>
    </source>
</evidence>
<dbReference type="InterPro" id="IPR036390">
    <property type="entry name" value="WH_DNA-bd_sf"/>
</dbReference>
<proteinExistence type="predicted"/>
<feature type="domain" description="Fork-head" evidence="6">
    <location>
        <begin position="100"/>
        <end position="194"/>
    </location>
</feature>
<dbReference type="Pfam" id="PF00250">
    <property type="entry name" value="Forkhead"/>
    <property type="match status" value="1"/>
</dbReference>
<dbReference type="InterPro" id="IPR018122">
    <property type="entry name" value="TF_fork_head_CS_1"/>
</dbReference>
<feature type="DNA-binding region" description="Fork-head" evidence="4">
    <location>
        <begin position="100"/>
        <end position="194"/>
    </location>
</feature>
<evidence type="ECO:0000256" key="2">
    <source>
        <dbReference type="ARBA" id="ARBA00023125"/>
    </source>
</evidence>
<dbReference type="PROSITE" id="PS50039">
    <property type="entry name" value="FORK_HEAD_3"/>
    <property type="match status" value="1"/>
</dbReference>
<dbReference type="InterPro" id="IPR051770">
    <property type="entry name" value="Forkhead_box_regulator"/>
</dbReference>
<dbReference type="GO" id="GO:0000981">
    <property type="term" value="F:DNA-binding transcription factor activity, RNA polymerase II-specific"/>
    <property type="evidence" value="ECO:0007669"/>
    <property type="project" value="TreeGrafter"/>
</dbReference>
<accession>A0A8J6G9Z2</accession>
<dbReference type="PRINTS" id="PR00053">
    <property type="entry name" value="FORKHEAD"/>
</dbReference>
<dbReference type="GO" id="GO:0000978">
    <property type="term" value="F:RNA polymerase II cis-regulatory region sequence-specific DNA binding"/>
    <property type="evidence" value="ECO:0007669"/>
    <property type="project" value="TreeGrafter"/>
</dbReference>
<comment type="subcellular location">
    <subcellularLocation>
        <location evidence="1 4">Nucleus</location>
    </subcellularLocation>
</comment>
<dbReference type="GO" id="GO:0048731">
    <property type="term" value="P:system development"/>
    <property type="evidence" value="ECO:0007669"/>
    <property type="project" value="UniProtKB-ARBA"/>
</dbReference>
<feature type="compositionally biased region" description="Basic residues" evidence="5">
    <location>
        <begin position="263"/>
        <end position="274"/>
    </location>
</feature>
<comment type="caution">
    <text evidence="7">The sequence shown here is derived from an EMBL/GenBank/DDBJ whole genome shotgun (WGS) entry which is preliminary data.</text>
</comment>
<dbReference type="GO" id="GO:0009887">
    <property type="term" value="P:animal organ morphogenesis"/>
    <property type="evidence" value="ECO:0007669"/>
    <property type="project" value="TreeGrafter"/>
</dbReference>
<feature type="compositionally biased region" description="Pro residues" evidence="5">
    <location>
        <begin position="1"/>
        <end position="18"/>
    </location>
</feature>
<organism evidence="7 8">
    <name type="scientific">Microtus ochrogaster</name>
    <name type="common">Prairie vole</name>
    <dbReference type="NCBI Taxonomy" id="79684"/>
    <lineage>
        <taxon>Eukaryota</taxon>
        <taxon>Metazoa</taxon>
        <taxon>Chordata</taxon>
        <taxon>Craniata</taxon>
        <taxon>Vertebrata</taxon>
        <taxon>Euteleostomi</taxon>
        <taxon>Mammalia</taxon>
        <taxon>Eutheria</taxon>
        <taxon>Euarchontoglires</taxon>
        <taxon>Glires</taxon>
        <taxon>Rodentia</taxon>
        <taxon>Myomorpha</taxon>
        <taxon>Muroidea</taxon>
        <taxon>Cricetidae</taxon>
        <taxon>Arvicolinae</taxon>
        <taxon>Microtus</taxon>
    </lineage>
</organism>
<gene>
    <name evidence="7" type="ORF">LTLLF_172040</name>
</gene>
<dbReference type="PROSITE" id="PS00658">
    <property type="entry name" value="FORK_HEAD_2"/>
    <property type="match status" value="1"/>
</dbReference>
<evidence type="ECO:0000259" key="6">
    <source>
        <dbReference type="PROSITE" id="PS50039"/>
    </source>
</evidence>
<dbReference type="GO" id="GO:0005634">
    <property type="term" value="C:nucleus"/>
    <property type="evidence" value="ECO:0007669"/>
    <property type="project" value="UniProtKB-SubCell"/>
</dbReference>
<dbReference type="InterPro" id="IPR036388">
    <property type="entry name" value="WH-like_DNA-bd_sf"/>
</dbReference>
<dbReference type="PROSITE" id="PS00657">
    <property type="entry name" value="FORK_HEAD_1"/>
    <property type="match status" value="1"/>
</dbReference>
<evidence type="ECO:0000256" key="5">
    <source>
        <dbReference type="SAM" id="MobiDB-lite"/>
    </source>
</evidence>
<sequence length="569" mass="59316">MTTEGGPPPPPPRPPPAPLRRACSPAPGALQAALMSPPPAATLETTSSSSSSSSASCASSSSNSVSASAGACKSAAGGGGAGSGSGGTKKATSGLRRPEKPPYSYIALIVMAIQSSPSKRLTLSEIYQFLQARFPFFRGAYQGWKNSVRHNLSLNECFIKLPKGLGRPGKGHYWTIDPASEFMFEEGSFRRRPRGFRRKCQALKPMYHRVVSGLGFGASLLPQGFDFQAPPSAPLGCHGQGGYGGLDMMPTGYDTGAGAPGHAHPHHLHHHHVPHMSPNPGSTYMASCPVPAGPAGVGAGAGGSGGGGDYGPDSSSSPVPSSPAMASAIECHSPYTSPAAHWSSPGASPYLKQPALTPSSNPAASAGLHPSMSSYSLEQSYLHQNAREDLSEYSPDFVTSSKDFMKVVSKSPLIVNRDPAGPGSECCSHECCPLKLEGPARPVTAEAVVQGHLAAPSTYIATHTARSSFRRTPARASPTTFKAVAKAAFSGRQWQLDPPGPRVVSAHREALRAPQARCLRSVAVHQSASGDLWCRRDLWCSLAAAVVAKDPAFPARTWAASREPSSAER</sequence>
<evidence type="ECO:0000256" key="1">
    <source>
        <dbReference type="ARBA" id="ARBA00004123"/>
    </source>
</evidence>
<feature type="region of interest" description="Disordered" evidence="5">
    <location>
        <begin position="254"/>
        <end position="280"/>
    </location>
</feature>
<evidence type="ECO:0000256" key="3">
    <source>
        <dbReference type="ARBA" id="ARBA00023242"/>
    </source>
</evidence>
<keyword evidence="2 4" id="KW-0238">DNA-binding</keyword>
<dbReference type="PANTHER" id="PTHR46262:SF3">
    <property type="entry name" value="FORKHEAD BOX PROTEIN F2"/>
    <property type="match status" value="1"/>
</dbReference>
<dbReference type="Gene3D" id="1.10.10.10">
    <property type="entry name" value="Winged helix-like DNA-binding domain superfamily/Winged helix DNA-binding domain"/>
    <property type="match status" value="1"/>
</dbReference>
<dbReference type="CDD" id="cd20049">
    <property type="entry name" value="FH_FOXF1"/>
    <property type="match status" value="1"/>
</dbReference>
<feature type="region of interest" description="Disordered" evidence="5">
    <location>
        <begin position="299"/>
        <end position="325"/>
    </location>
</feature>
<dbReference type="SUPFAM" id="SSF46785">
    <property type="entry name" value="Winged helix' DNA-binding domain"/>
    <property type="match status" value="1"/>
</dbReference>
<dbReference type="PANTHER" id="PTHR46262">
    <property type="entry name" value="FORKHEAD BOX PROTEIN BINIOU"/>
    <property type="match status" value="1"/>
</dbReference>
<name>A0A8J6G9Z2_MICOH</name>
<reference evidence="7" key="1">
    <citation type="submission" date="2020-03" db="EMBL/GenBank/DDBJ databases">
        <title>Studies in the Genomics of Life Span.</title>
        <authorList>
            <person name="Glass D."/>
        </authorList>
    </citation>
    <scope>NUCLEOTIDE SEQUENCE</scope>
    <source>
        <strain evidence="7">LTLLF</strain>
        <tissue evidence="7">Muscle</tissue>
    </source>
</reference>
<evidence type="ECO:0000313" key="7">
    <source>
        <dbReference type="EMBL" id="KAH0506779.1"/>
    </source>
</evidence>
<dbReference type="GO" id="GO:0002009">
    <property type="term" value="P:morphogenesis of an epithelium"/>
    <property type="evidence" value="ECO:0007669"/>
    <property type="project" value="UniProtKB-ARBA"/>
</dbReference>
<dbReference type="AlphaFoldDB" id="A0A8J6G9Z2"/>
<protein>
    <submittedName>
        <fullName evidence="7">Forkhead box protein F2</fullName>
    </submittedName>
</protein>